<evidence type="ECO:0000256" key="4">
    <source>
        <dbReference type="ARBA" id="ARBA00023136"/>
    </source>
</evidence>
<sequence length="890" mass="96902">MTIGAGLMKLTLSHRLIGTVLLAAFVAAGTLGPVAILLAMALVLTAWVFFRRPQYGVAVLVAGTVTNLFGVASNMHGLPGIQAPLTLVLALILFVRWVAGKEDLAPAWLFAPLLICAYGVSLLSLVHVESIEPTLERLIEQTKDLATAAVIIASLTSRERLIATVRATILCMGIIALLSVRQYLASDFSNDVFGLAQASIKQIAGEVQRWRLSGPLPDPNYYGQVLVMTLPLAVCLAIVERRVVARLAYGVCALAILAASLFTFSRGALFAIAVMIVAATLTLRSRWRLLGAACVLAVVVIIALPSAFIDRVALIAQAAHILITGEQAVSDPSLNSRIAVMNTALRMFADHPLVGIGLGQYSGHYSQYALVSGIDPGAAPNAHSLFLETLSEEGILGFIKLATLIIVSMMVAIRGAKLLHARGEKRDAAIAGSLCIGFIGYLATAIFLHGAFLRFFWIEVALLLSLWQVSKVVTQRPGLVSVMERRSSKMMQRALLTADVLGIVRRRKVLIIGVTIAFMLVPLVQTQQSTAESTLLYRFGREYFPVRPGEEHRNWGENVQVSLDAALFTEMHLLRSREVIEATVADVGLDKLSPQRDTVLSDVQSRASGFVKGVLSLGAMLDFGSSPESPKRAVDPVVAAAKDLGERLRIRRVEGAALIAVGIQDADPETAERIITAHVESYLRKRQQLFERDPSKFYSSEIEKTQSELASIAEKITSLRLEQGVPDESIEHSVLSDRLIALERQRQGMRQPDVPVLQKDLKDTREALFDLNALTAATKLLEARYKNVSENLERMLQEQNRWRLDNAYVRELGPTIEIVEPAMFSARPSGLSRTVRMILGGAIGLFLVIGFLVGAATIGRRKEENAQPEQVEQPRVKVYSNPSSISQAGQ</sequence>
<feature type="transmembrane region" description="Helical" evidence="7">
    <location>
        <begin position="246"/>
        <end position="262"/>
    </location>
</feature>
<proteinExistence type="predicted"/>
<feature type="domain" description="O-antigen ligase-related" evidence="8">
    <location>
        <begin position="253"/>
        <end position="399"/>
    </location>
</feature>
<evidence type="ECO:0000256" key="1">
    <source>
        <dbReference type="ARBA" id="ARBA00004141"/>
    </source>
</evidence>
<dbReference type="GO" id="GO:0016020">
    <property type="term" value="C:membrane"/>
    <property type="evidence" value="ECO:0007669"/>
    <property type="project" value="UniProtKB-SubCell"/>
</dbReference>
<feature type="transmembrane region" description="Helical" evidence="7">
    <location>
        <begin position="837"/>
        <end position="858"/>
    </location>
</feature>
<evidence type="ECO:0000256" key="3">
    <source>
        <dbReference type="ARBA" id="ARBA00022989"/>
    </source>
</evidence>
<dbReference type="PANTHER" id="PTHR37422">
    <property type="entry name" value="TEICHURONIC ACID BIOSYNTHESIS PROTEIN TUAE"/>
    <property type="match status" value="1"/>
</dbReference>
<feature type="transmembrane region" description="Helical" evidence="7">
    <location>
        <begin position="105"/>
        <end position="128"/>
    </location>
</feature>
<dbReference type="Pfam" id="PF04932">
    <property type="entry name" value="Wzy_C"/>
    <property type="match status" value="1"/>
</dbReference>
<feature type="transmembrane region" description="Helical" evidence="7">
    <location>
        <begin position="428"/>
        <end position="449"/>
    </location>
</feature>
<evidence type="ECO:0000256" key="5">
    <source>
        <dbReference type="SAM" id="Coils"/>
    </source>
</evidence>
<organism evidence="9">
    <name type="scientific">Microvirga ossetica</name>
    <dbReference type="NCBI Taxonomy" id="1882682"/>
    <lineage>
        <taxon>Bacteria</taxon>
        <taxon>Pseudomonadati</taxon>
        <taxon>Pseudomonadota</taxon>
        <taxon>Alphaproteobacteria</taxon>
        <taxon>Hyphomicrobiales</taxon>
        <taxon>Methylobacteriaceae</taxon>
        <taxon>Microvirga</taxon>
    </lineage>
</organism>
<feature type="transmembrane region" description="Helical" evidence="7">
    <location>
        <begin position="55"/>
        <end position="73"/>
    </location>
</feature>
<name>A0A1B2EAB2_9HYPH</name>
<evidence type="ECO:0000313" key="9">
    <source>
        <dbReference type="EMBL" id="ANY76910.1"/>
    </source>
</evidence>
<comment type="subcellular location">
    <subcellularLocation>
        <location evidence="1">Membrane</location>
        <topology evidence="1">Multi-pass membrane protein</topology>
    </subcellularLocation>
</comment>
<evidence type="ECO:0000256" key="7">
    <source>
        <dbReference type="SAM" id="Phobius"/>
    </source>
</evidence>
<keyword evidence="4 7" id="KW-0472">Membrane</keyword>
<keyword evidence="3 7" id="KW-1133">Transmembrane helix</keyword>
<feature type="transmembrane region" description="Helical" evidence="7">
    <location>
        <begin position="221"/>
        <end position="239"/>
    </location>
</feature>
<feature type="transmembrane region" description="Helical" evidence="7">
    <location>
        <begin position="268"/>
        <end position="283"/>
    </location>
</feature>
<dbReference type="KEGG" id="moc:BB934_00670"/>
<feature type="transmembrane region" description="Helical" evidence="7">
    <location>
        <begin position="20"/>
        <end position="49"/>
    </location>
</feature>
<keyword evidence="2 7" id="KW-0812">Transmembrane</keyword>
<feature type="coiled-coil region" evidence="5">
    <location>
        <begin position="771"/>
        <end position="798"/>
    </location>
</feature>
<reference evidence="9" key="1">
    <citation type="submission" date="2016-07" db="EMBL/GenBank/DDBJ databases">
        <title>Microvirga ossetica sp. nov. a new species of rhizobia isolated from root nodules of the legume species Vicia alpestris Steven originated from North Ossetia region in the Caucasus.</title>
        <authorList>
            <person name="Safronova V.I."/>
            <person name="Kuznetsova I.G."/>
            <person name="Sazanova A.L."/>
            <person name="Belimov A."/>
            <person name="Andronov E."/>
            <person name="Osledkin Y.S."/>
            <person name="Onishchuk O.P."/>
            <person name="Kurchak O.N."/>
            <person name="Shaposhnikov A.I."/>
            <person name="Willems A."/>
            <person name="Tikhonovich I.A."/>
        </authorList>
    </citation>
    <scope>NUCLEOTIDE SEQUENCE [LARGE SCALE GENOMIC DNA]</scope>
    <source>
        <strain evidence="9">V5/3M</strain>
    </source>
</reference>
<feature type="transmembrane region" description="Helical" evidence="7">
    <location>
        <begin position="395"/>
        <end position="416"/>
    </location>
</feature>
<dbReference type="PANTHER" id="PTHR37422:SF13">
    <property type="entry name" value="LIPOPOLYSACCHARIDE BIOSYNTHESIS PROTEIN PA4999-RELATED"/>
    <property type="match status" value="1"/>
</dbReference>
<feature type="region of interest" description="Disordered" evidence="6">
    <location>
        <begin position="862"/>
        <end position="890"/>
    </location>
</feature>
<keyword evidence="5" id="KW-0175">Coiled coil</keyword>
<feature type="compositionally biased region" description="Polar residues" evidence="6">
    <location>
        <begin position="880"/>
        <end position="890"/>
    </location>
</feature>
<accession>A0A1B2EAB2</accession>
<gene>
    <name evidence="9" type="ORF">BB934_00670</name>
</gene>
<dbReference type="AlphaFoldDB" id="A0A1B2EAB2"/>
<dbReference type="InterPro" id="IPR051533">
    <property type="entry name" value="WaaL-like"/>
</dbReference>
<evidence type="ECO:0000259" key="8">
    <source>
        <dbReference type="Pfam" id="PF04932"/>
    </source>
</evidence>
<feature type="transmembrane region" description="Helical" evidence="7">
    <location>
        <begin position="161"/>
        <end position="180"/>
    </location>
</feature>
<feature type="transmembrane region" description="Helical" evidence="7">
    <location>
        <begin position="80"/>
        <end position="99"/>
    </location>
</feature>
<protein>
    <recommendedName>
        <fullName evidence="8">O-antigen ligase-related domain-containing protein</fullName>
    </recommendedName>
</protein>
<evidence type="ECO:0000256" key="6">
    <source>
        <dbReference type="SAM" id="MobiDB-lite"/>
    </source>
</evidence>
<evidence type="ECO:0000256" key="2">
    <source>
        <dbReference type="ARBA" id="ARBA00022692"/>
    </source>
</evidence>
<feature type="transmembrane region" description="Helical" evidence="7">
    <location>
        <begin position="290"/>
        <end position="309"/>
    </location>
</feature>
<dbReference type="InterPro" id="IPR007016">
    <property type="entry name" value="O-antigen_ligase-rel_domated"/>
</dbReference>
<dbReference type="EMBL" id="CP016616">
    <property type="protein sequence ID" value="ANY76910.1"/>
    <property type="molecule type" value="Genomic_DNA"/>
</dbReference>